<dbReference type="EMBL" id="CP027033">
    <property type="protein sequence ID" value="AXR82162.1"/>
    <property type="molecule type" value="Genomic_DNA"/>
</dbReference>
<dbReference type="AlphaFoldDB" id="A0A346PRL7"/>
<dbReference type="OrthoDB" id="200913at2157"/>
<reference evidence="4" key="1">
    <citation type="submission" date="2017-10" db="EMBL/GenBank/DDBJ databases">
        <title>Phenotypic and genomic properties of facultatively anaerobic sulfur-reducing natronoarchaea from hypersaline soda lakes.</title>
        <authorList>
            <person name="Sorokin D.Y."/>
            <person name="Kublanov I.V."/>
            <person name="Roman P."/>
            <person name="Sinninghe Damste J.S."/>
            <person name="Golyshin P.N."/>
            <person name="Rojo D."/>
            <person name="Ciordia S."/>
            <person name="Mena Md.C."/>
            <person name="Ferrer M."/>
            <person name="Messina E."/>
            <person name="Smedile F."/>
            <person name="La Spada G."/>
            <person name="La Cono V."/>
            <person name="Yakimov M.M."/>
        </authorList>
    </citation>
    <scope>NUCLEOTIDE SEQUENCE [LARGE SCALE GENOMIC DNA]</scope>
    <source>
        <strain evidence="4">AArc1</strain>
    </source>
</reference>
<reference evidence="2" key="3">
    <citation type="journal article" date="2019" name="Int. J. Syst. Evol. Microbiol.">
        <title>Natronolimnobius sulfurireducens sp. nov. and Halalkaliarchaeum desulfuricum gen. nov., sp. nov., the first sulfur-respiring alkaliphilic haloarchaea from hypersaline alkaline lakes.</title>
        <authorList>
            <person name="Sorokin D.Y."/>
            <person name="Yakimov M."/>
            <person name="Messina E."/>
            <person name="Merkel A.Y."/>
            <person name="Bale N.J."/>
            <person name="Sinninghe Damste J.S."/>
        </authorList>
    </citation>
    <scope>NUCLEOTIDE SEQUENCE</scope>
    <source>
        <strain evidence="2">AArc-Mg</strain>
        <strain evidence="1">AArc1</strain>
    </source>
</reference>
<reference evidence="3" key="2">
    <citation type="submission" date="2018-02" db="EMBL/GenBank/DDBJ databases">
        <title>Phenotypic and genomic properties of facultatively anaerobic sulfur-reducing natronoarchaea from hypersaline soda lakes.</title>
        <authorList>
            <person name="Sorokin D.Y."/>
            <person name="Kublanov I.V."/>
            <person name="Roman P."/>
            <person name="Sinninghe Damste J.S."/>
            <person name="Golyshin P.N."/>
            <person name="Rojo D."/>
            <person name="Ciordia S."/>
            <person name="Mena M.D.C."/>
            <person name="Ferrer M."/>
            <person name="Messina E."/>
            <person name="Smedile F."/>
            <person name="La Spada G."/>
            <person name="La Cono V."/>
            <person name="Yakimov M.M."/>
        </authorList>
    </citation>
    <scope>NUCLEOTIDE SEQUENCE [LARGE SCALE GENOMIC DNA]</scope>
    <source>
        <strain evidence="3">AArc-Mg</strain>
    </source>
</reference>
<organism evidence="2 3">
    <name type="scientific">Natrarchaeobaculum sulfurireducens</name>
    <dbReference type="NCBI Taxonomy" id="2044521"/>
    <lineage>
        <taxon>Archaea</taxon>
        <taxon>Methanobacteriati</taxon>
        <taxon>Methanobacteriota</taxon>
        <taxon>Stenosarchaea group</taxon>
        <taxon>Halobacteria</taxon>
        <taxon>Halobacteriales</taxon>
        <taxon>Natrialbaceae</taxon>
        <taxon>Natrarchaeobaculum</taxon>
    </lineage>
</organism>
<dbReference type="RefSeq" id="WP_117363973.1">
    <property type="nucleotide sequence ID" value="NZ_CP024047.1"/>
</dbReference>
<proteinExistence type="predicted"/>
<dbReference type="EMBL" id="CP024047">
    <property type="protein sequence ID" value="AXR77855.1"/>
    <property type="molecule type" value="Genomic_DNA"/>
</dbReference>
<dbReference type="KEGG" id="nag:AArcMg_2164"/>
<evidence type="ECO:0008006" key="5">
    <source>
        <dbReference type="Google" id="ProtNLM"/>
    </source>
</evidence>
<evidence type="ECO:0000313" key="2">
    <source>
        <dbReference type="EMBL" id="AXR82162.1"/>
    </source>
</evidence>
<gene>
    <name evidence="1" type="ORF">AArc1_1522</name>
    <name evidence="2" type="ORF">AArcMg_2164</name>
</gene>
<dbReference type="KEGG" id="nan:AArc1_1522"/>
<accession>A0A346PRL7</accession>
<evidence type="ECO:0000313" key="1">
    <source>
        <dbReference type="EMBL" id="AXR77855.1"/>
    </source>
</evidence>
<evidence type="ECO:0000313" key="3">
    <source>
        <dbReference type="Proteomes" id="UP000258613"/>
    </source>
</evidence>
<keyword evidence="3" id="KW-1185">Reference proteome</keyword>
<dbReference type="Proteomes" id="UP000258707">
    <property type="component" value="Chromosome"/>
</dbReference>
<protein>
    <recommendedName>
        <fullName evidence="5">TRAM domain-containing protein</fullName>
    </recommendedName>
</protein>
<sequence length="80" mass="8691">MTSIRNPFDDVLWIGETVEVTLEDQNDSFVAEHPNEASPLGLVVVDGLEHLENQPPDGPVSVEIVASVVDGRIAARLLEQ</sequence>
<evidence type="ECO:0000313" key="4">
    <source>
        <dbReference type="Proteomes" id="UP000258707"/>
    </source>
</evidence>
<accession>A0A346PEB0</accession>
<name>A0A346PRL7_9EURY</name>
<dbReference type="GeneID" id="37642653"/>
<dbReference type="Proteomes" id="UP000258613">
    <property type="component" value="Chromosome"/>
</dbReference>